<comment type="caution">
    <text evidence="14">The sequence shown here is derived from an EMBL/GenBank/DDBJ whole genome shotgun (WGS) entry which is preliminary data.</text>
</comment>
<accession>A0AAD9J6X6</accession>
<evidence type="ECO:0000313" key="15">
    <source>
        <dbReference type="Proteomes" id="UP001208570"/>
    </source>
</evidence>
<evidence type="ECO:0000259" key="13">
    <source>
        <dbReference type="PROSITE" id="PS50865"/>
    </source>
</evidence>
<dbReference type="SUPFAM" id="SSF48452">
    <property type="entry name" value="TPR-like"/>
    <property type="match status" value="1"/>
</dbReference>
<dbReference type="Gene3D" id="1.10.220.160">
    <property type="match status" value="1"/>
</dbReference>
<dbReference type="SUPFAM" id="SSF82199">
    <property type="entry name" value="SET domain"/>
    <property type="match status" value="1"/>
</dbReference>
<evidence type="ECO:0000256" key="1">
    <source>
        <dbReference type="ARBA" id="ARBA00022603"/>
    </source>
</evidence>
<dbReference type="GO" id="GO:0008270">
    <property type="term" value="F:zinc ion binding"/>
    <property type="evidence" value="ECO:0007669"/>
    <property type="project" value="UniProtKB-KW"/>
</dbReference>
<dbReference type="PANTHER" id="PTHR46165">
    <property type="entry name" value="SET AND MYND DOMAIN-CONTAINING PROTEIN 4"/>
    <property type="match status" value="1"/>
</dbReference>
<reference evidence="14" key="1">
    <citation type="journal article" date="2023" name="Mol. Biol. Evol.">
        <title>Third-Generation Sequencing Reveals the Adaptive Role of the Epigenome in Three Deep-Sea Polychaetes.</title>
        <authorList>
            <person name="Perez M."/>
            <person name="Aroh O."/>
            <person name="Sun Y."/>
            <person name="Lan Y."/>
            <person name="Juniper S.K."/>
            <person name="Young C.R."/>
            <person name="Angers B."/>
            <person name="Qian P.Y."/>
        </authorList>
    </citation>
    <scope>NUCLEOTIDE SEQUENCE</scope>
    <source>
        <strain evidence="14">P08H-3</strain>
    </source>
</reference>
<dbReference type="GO" id="GO:0005737">
    <property type="term" value="C:cytoplasm"/>
    <property type="evidence" value="ECO:0007669"/>
    <property type="project" value="TreeGrafter"/>
</dbReference>
<gene>
    <name evidence="14" type="ORF">LSH36_562g00036</name>
</gene>
<dbReference type="InterPro" id="IPR002893">
    <property type="entry name" value="Znf_MYND"/>
</dbReference>
<feature type="region of interest" description="Disordered" evidence="11">
    <location>
        <begin position="236"/>
        <end position="257"/>
    </location>
</feature>
<dbReference type="GO" id="GO:0032259">
    <property type="term" value="P:methylation"/>
    <property type="evidence" value="ECO:0007669"/>
    <property type="project" value="UniProtKB-KW"/>
</dbReference>
<keyword evidence="4" id="KW-0479">Metal-binding</keyword>
<evidence type="ECO:0000256" key="7">
    <source>
        <dbReference type="ARBA" id="ARBA00093423"/>
    </source>
</evidence>
<proteinExistence type="predicted"/>
<dbReference type="GO" id="GO:0042826">
    <property type="term" value="F:histone deacetylase binding"/>
    <property type="evidence" value="ECO:0007669"/>
    <property type="project" value="TreeGrafter"/>
</dbReference>
<dbReference type="GO" id="GO:0008168">
    <property type="term" value="F:methyltransferase activity"/>
    <property type="evidence" value="ECO:0007669"/>
    <property type="project" value="UniProtKB-KW"/>
</dbReference>
<feature type="compositionally biased region" description="Polar residues" evidence="11">
    <location>
        <begin position="1"/>
        <end position="17"/>
    </location>
</feature>
<name>A0AAD9J6X6_9ANNE</name>
<feature type="region of interest" description="Disordered" evidence="11">
    <location>
        <begin position="1"/>
        <end position="21"/>
    </location>
</feature>
<dbReference type="PANTHER" id="PTHR46165:SF7">
    <property type="entry name" value="SET AND MYND DOMAIN-CONTAINING PROTEIN 4"/>
    <property type="match status" value="1"/>
</dbReference>
<dbReference type="InterPro" id="IPR011990">
    <property type="entry name" value="TPR-like_helical_dom_sf"/>
</dbReference>
<keyword evidence="5 10" id="KW-0863">Zinc-finger</keyword>
<feature type="domain" description="SET" evidence="12">
    <location>
        <begin position="259"/>
        <end position="540"/>
    </location>
</feature>
<dbReference type="GO" id="GO:0005634">
    <property type="term" value="C:nucleus"/>
    <property type="evidence" value="ECO:0007669"/>
    <property type="project" value="TreeGrafter"/>
</dbReference>
<dbReference type="Pfam" id="PF01753">
    <property type="entry name" value="zf-MYND"/>
    <property type="match status" value="1"/>
</dbReference>
<keyword evidence="3" id="KW-0949">S-adenosyl-L-methionine</keyword>
<dbReference type="Proteomes" id="UP001208570">
    <property type="component" value="Unassembled WGS sequence"/>
</dbReference>
<dbReference type="InterPro" id="IPR019734">
    <property type="entry name" value="TPR_rpt"/>
</dbReference>
<evidence type="ECO:0000256" key="9">
    <source>
        <dbReference type="ARBA" id="ARBA00093680"/>
    </source>
</evidence>
<evidence type="ECO:0000256" key="6">
    <source>
        <dbReference type="ARBA" id="ARBA00022833"/>
    </source>
</evidence>
<dbReference type="PROSITE" id="PS50280">
    <property type="entry name" value="SET"/>
    <property type="match status" value="1"/>
</dbReference>
<dbReference type="InterPro" id="IPR001214">
    <property type="entry name" value="SET_dom"/>
</dbReference>
<sequence>MMSGQPSAQTNPGGSTVTDKDVVKQEAEFVSERMDMMISAILEDKQKERLSEFNQKQTDEDRFSYIWSLPPVHEVIQLEEEYSGKSSTEAAKFRQKGNKYFQNKSYLSALDAYSKSVIQAPVLKEGGQGDNELALSYGNRSATLYHLCRYRDCLDDIELAFQSGYPKDSCYKLFDRRGKCYLAMGKGNSARESFTKALECIQSLPMDERLLAKWNENLAKQLNDCNSCGKARVVDKSKPERSLPKLTHGPNENYPRLSRDVRVEYNKNKGRHLKADQDIHVGDVLAVEEPYSSVLYQEQHETHCYNCMSRVDRPVPCVQCSTVVFCSQGCRQRAWQQYHQYECRFFVLFDKLLCARIGHLAIRTVMVTGLTFILDYLRNKKNLKLSGQEETDPNKDQVYRGNYDNIYHLEANTKERFPINLFDYTVIAAFLNKILIKSDFFKQDGEDYATAENVTLIGGLLLHQLQIIQCNAIRILEAVPGCQFDQPGNMTIIGVALYPTESLVNHSCDPVGDFSMYGDKLVFRAIRNIYGGEEVTVSYGPLYYDSPIKIRQQQLRECYFFTCDCEACTEFWPTVSQLEDCVITFRCEACRNIIDVSKNPYKKITTCEDCHHQQNLEQVVGKLEMSHENIFTSAMGDAFAGRYGEAAGKYADHLVLMQKYLSQPWREFTSCQVCLKQCYRLLASQ</sequence>
<keyword evidence="6" id="KW-0862">Zinc</keyword>
<dbReference type="Gene3D" id="2.170.270.10">
    <property type="entry name" value="SET domain"/>
    <property type="match status" value="1"/>
</dbReference>
<keyword evidence="15" id="KW-1185">Reference proteome</keyword>
<dbReference type="EMBL" id="JAODUP010000562">
    <property type="protein sequence ID" value="KAK2147238.1"/>
    <property type="molecule type" value="Genomic_DNA"/>
</dbReference>
<evidence type="ECO:0000256" key="3">
    <source>
        <dbReference type="ARBA" id="ARBA00022691"/>
    </source>
</evidence>
<protein>
    <recommendedName>
        <fullName evidence="8">Protein-lysine N-methyltransferase SMYD4</fullName>
    </recommendedName>
    <alternativeName>
        <fullName evidence="9">SET and MYND domain-containing protein 4</fullName>
    </alternativeName>
</protein>
<dbReference type="AlphaFoldDB" id="A0AAD9J6X6"/>
<feature type="domain" description="MYND-type" evidence="13">
    <location>
        <begin position="304"/>
        <end position="343"/>
    </location>
</feature>
<dbReference type="SMART" id="SM00028">
    <property type="entry name" value="TPR"/>
    <property type="match status" value="2"/>
</dbReference>
<evidence type="ECO:0000256" key="11">
    <source>
        <dbReference type="SAM" id="MobiDB-lite"/>
    </source>
</evidence>
<dbReference type="InterPro" id="IPR044421">
    <property type="entry name" value="SMYD4_SET"/>
</dbReference>
<evidence type="ECO:0000256" key="5">
    <source>
        <dbReference type="ARBA" id="ARBA00022771"/>
    </source>
</evidence>
<evidence type="ECO:0000259" key="12">
    <source>
        <dbReference type="PROSITE" id="PS50280"/>
    </source>
</evidence>
<evidence type="ECO:0000256" key="8">
    <source>
        <dbReference type="ARBA" id="ARBA00093635"/>
    </source>
</evidence>
<evidence type="ECO:0000256" key="2">
    <source>
        <dbReference type="ARBA" id="ARBA00022679"/>
    </source>
</evidence>
<comment type="function">
    <text evidence="7">Protein-lysine N-methyltransferase. Monomethylates PRMT5, modulating its transcriptional activity. May also act as a histone methyltransferase. Plays a critical role in cardiac development. Acts as a key epigenetic regulator of gene expression during cardiac development via its dual activities as a methyltransferase and negative regulator of HDAC1.</text>
</comment>
<dbReference type="Pfam" id="PF00856">
    <property type="entry name" value="SET"/>
    <property type="match status" value="1"/>
</dbReference>
<evidence type="ECO:0000256" key="4">
    <source>
        <dbReference type="ARBA" id="ARBA00022723"/>
    </source>
</evidence>
<organism evidence="14 15">
    <name type="scientific">Paralvinella palmiformis</name>
    <dbReference type="NCBI Taxonomy" id="53620"/>
    <lineage>
        <taxon>Eukaryota</taxon>
        <taxon>Metazoa</taxon>
        <taxon>Spiralia</taxon>
        <taxon>Lophotrochozoa</taxon>
        <taxon>Annelida</taxon>
        <taxon>Polychaeta</taxon>
        <taxon>Sedentaria</taxon>
        <taxon>Canalipalpata</taxon>
        <taxon>Terebellida</taxon>
        <taxon>Terebelliformia</taxon>
        <taxon>Alvinellidae</taxon>
        <taxon>Paralvinella</taxon>
    </lineage>
</organism>
<dbReference type="CDD" id="cd10536">
    <property type="entry name" value="SET_SMYD4"/>
    <property type="match status" value="1"/>
</dbReference>
<dbReference type="Gene3D" id="6.10.140.2220">
    <property type="match status" value="1"/>
</dbReference>
<evidence type="ECO:0000256" key="10">
    <source>
        <dbReference type="PROSITE-ProRule" id="PRU00134"/>
    </source>
</evidence>
<dbReference type="SUPFAM" id="SSF144232">
    <property type="entry name" value="HIT/MYND zinc finger-like"/>
    <property type="match status" value="1"/>
</dbReference>
<dbReference type="InterPro" id="IPR052097">
    <property type="entry name" value="SET-MYND_domain_protein"/>
</dbReference>
<dbReference type="PROSITE" id="PS50865">
    <property type="entry name" value="ZF_MYND_2"/>
    <property type="match status" value="1"/>
</dbReference>
<dbReference type="InterPro" id="IPR046341">
    <property type="entry name" value="SET_dom_sf"/>
</dbReference>
<keyword evidence="1" id="KW-0489">Methyltransferase</keyword>
<evidence type="ECO:0000313" key="14">
    <source>
        <dbReference type="EMBL" id="KAK2147238.1"/>
    </source>
</evidence>
<dbReference type="Gene3D" id="1.25.40.10">
    <property type="entry name" value="Tetratricopeptide repeat domain"/>
    <property type="match status" value="1"/>
</dbReference>
<keyword evidence="2" id="KW-0808">Transferase</keyword>